<dbReference type="FunFam" id="3.40.50.300:FF:000134">
    <property type="entry name" value="Iron-enterobactin ABC transporter ATP-binding protein"/>
    <property type="match status" value="1"/>
</dbReference>
<dbReference type="Pfam" id="PF00005">
    <property type="entry name" value="ABC_tran"/>
    <property type="match status" value="1"/>
</dbReference>
<evidence type="ECO:0000313" key="7">
    <source>
        <dbReference type="Proteomes" id="UP000306813"/>
    </source>
</evidence>
<evidence type="ECO:0000259" key="5">
    <source>
        <dbReference type="PROSITE" id="PS50893"/>
    </source>
</evidence>
<name>A0AAX2UMM9_9BACT</name>
<dbReference type="PANTHER" id="PTHR42734:SF17">
    <property type="entry name" value="METAL TRANSPORT SYSTEM ATP-BINDING PROTEIN TM_0124-RELATED"/>
    <property type="match status" value="1"/>
</dbReference>
<protein>
    <submittedName>
        <fullName evidence="6">Metal ABC transporter ATP-binding protein</fullName>
    </submittedName>
</protein>
<reference evidence="6 7" key="1">
    <citation type="submission" date="2019-05" db="EMBL/GenBank/DDBJ databases">
        <title>Draft genomes of eight strains of Campylobacter helveticus isolated from cats and a dog in New Zealand.</title>
        <authorList>
            <person name="Bojanic K."/>
            <person name="Midwinter A.C."/>
            <person name="Biggs P.J."/>
            <person name="Acke E."/>
            <person name="Cornelius A.J."/>
            <person name="Marshall J.C."/>
        </authorList>
    </citation>
    <scope>NUCLEOTIDE SEQUENCE [LARGE SCALE GENOMIC DNA]</scope>
    <source>
        <strain evidence="6 7">ACP123b</strain>
    </source>
</reference>
<dbReference type="PANTHER" id="PTHR42734">
    <property type="entry name" value="METAL TRANSPORT SYSTEM ATP-BINDING PROTEIN TM_0124-RELATED"/>
    <property type="match status" value="1"/>
</dbReference>
<accession>A0AAX2UMM9</accession>
<comment type="caution">
    <text evidence="6">The sequence shown here is derived from an EMBL/GenBank/DDBJ whole genome shotgun (WGS) entry which is preliminary data.</text>
</comment>
<organism evidence="6 7">
    <name type="scientific">Campylobacter helveticus</name>
    <dbReference type="NCBI Taxonomy" id="28898"/>
    <lineage>
        <taxon>Bacteria</taxon>
        <taxon>Pseudomonadati</taxon>
        <taxon>Campylobacterota</taxon>
        <taxon>Epsilonproteobacteria</taxon>
        <taxon>Campylobacterales</taxon>
        <taxon>Campylobacteraceae</taxon>
        <taxon>Campylobacter</taxon>
    </lineage>
</organism>
<dbReference type="KEGG" id="chv:CHELV3228_1610"/>
<dbReference type="SMART" id="SM00382">
    <property type="entry name" value="AAA"/>
    <property type="match status" value="1"/>
</dbReference>
<dbReference type="Gene3D" id="3.40.50.300">
    <property type="entry name" value="P-loop containing nucleotide triphosphate hydrolases"/>
    <property type="match status" value="1"/>
</dbReference>
<dbReference type="CDD" id="cd03235">
    <property type="entry name" value="ABC_Metallic_Cations"/>
    <property type="match status" value="1"/>
</dbReference>
<dbReference type="InterPro" id="IPR050153">
    <property type="entry name" value="Metal_Ion_Import_ABC"/>
</dbReference>
<comment type="similarity">
    <text evidence="1">Belongs to the ABC transporter superfamily.</text>
</comment>
<gene>
    <name evidence="6" type="ORF">FDW42_00655</name>
</gene>
<evidence type="ECO:0000256" key="4">
    <source>
        <dbReference type="ARBA" id="ARBA00022840"/>
    </source>
</evidence>
<evidence type="ECO:0000256" key="1">
    <source>
        <dbReference type="ARBA" id="ARBA00005417"/>
    </source>
</evidence>
<dbReference type="EMBL" id="VDBS01000009">
    <property type="protein sequence ID" value="TNB59050.1"/>
    <property type="molecule type" value="Genomic_DNA"/>
</dbReference>
<dbReference type="GO" id="GO:0005524">
    <property type="term" value="F:ATP binding"/>
    <property type="evidence" value="ECO:0007669"/>
    <property type="project" value="UniProtKB-KW"/>
</dbReference>
<evidence type="ECO:0000256" key="3">
    <source>
        <dbReference type="ARBA" id="ARBA00022741"/>
    </source>
</evidence>
<dbReference type="InterPro" id="IPR003439">
    <property type="entry name" value="ABC_transporter-like_ATP-bd"/>
</dbReference>
<dbReference type="InterPro" id="IPR003593">
    <property type="entry name" value="AAA+_ATPase"/>
</dbReference>
<evidence type="ECO:0000256" key="2">
    <source>
        <dbReference type="ARBA" id="ARBA00022448"/>
    </source>
</evidence>
<dbReference type="InterPro" id="IPR027417">
    <property type="entry name" value="P-loop_NTPase"/>
</dbReference>
<sequence length="276" mass="31518">MLYFKINNLNYSYDKEEILKNINLSYDSREFLSIIGANGAGKSTLLKLILGLLNSKKQVEFFNIQKNEIAYVPQHSLANPNFNARALEIVLMGLVSQKIFGFYTKKDKEKAMKALKSVGMEEFWDKSLNELSGGQRQKVLIARALVYQCKLLILDEPTASVDSKSAVQIFEMLSALHSEGMGVITVCHDINLVLAYSDKIAHLNKELFLHNNDKKEKQKSTFLKHLYENHTHFCDVEMSLEHCLDCEEKNFCESKIINCPKNPTLSTIKNFRQNNA</sequence>
<dbReference type="RefSeq" id="WP_082200522.1">
    <property type="nucleotide sequence ID" value="NZ_CAUWMG010000050.1"/>
</dbReference>
<dbReference type="GO" id="GO:0016887">
    <property type="term" value="F:ATP hydrolysis activity"/>
    <property type="evidence" value="ECO:0007669"/>
    <property type="project" value="InterPro"/>
</dbReference>
<evidence type="ECO:0000313" key="6">
    <source>
        <dbReference type="EMBL" id="TNB59050.1"/>
    </source>
</evidence>
<feature type="domain" description="ABC transporter" evidence="5">
    <location>
        <begin position="4"/>
        <end position="230"/>
    </location>
</feature>
<dbReference type="SUPFAM" id="SSF52540">
    <property type="entry name" value="P-loop containing nucleoside triphosphate hydrolases"/>
    <property type="match status" value="1"/>
</dbReference>
<keyword evidence="2" id="KW-0813">Transport</keyword>
<dbReference type="InterPro" id="IPR017871">
    <property type="entry name" value="ABC_transporter-like_CS"/>
</dbReference>
<proteinExistence type="inferred from homology"/>
<keyword evidence="4 6" id="KW-0067">ATP-binding</keyword>
<dbReference type="GeneID" id="52037521"/>
<dbReference type="AlphaFoldDB" id="A0AAX2UMM9"/>
<dbReference type="PROSITE" id="PS50893">
    <property type="entry name" value="ABC_TRANSPORTER_2"/>
    <property type="match status" value="1"/>
</dbReference>
<dbReference type="PROSITE" id="PS00211">
    <property type="entry name" value="ABC_TRANSPORTER_1"/>
    <property type="match status" value="1"/>
</dbReference>
<dbReference type="Proteomes" id="UP000306813">
    <property type="component" value="Unassembled WGS sequence"/>
</dbReference>
<keyword evidence="3" id="KW-0547">Nucleotide-binding</keyword>